<sequence length="54" mass="5955">MRSNEGNPTDVKALGQMNRNEENSDGNKGSGCLEIHPHQIGGKYLNMDLAKVER</sequence>
<keyword evidence="3" id="KW-1185">Reference proteome</keyword>
<organism evidence="2 3">
    <name type="scientific">Trifolium medium</name>
    <dbReference type="NCBI Taxonomy" id="97028"/>
    <lineage>
        <taxon>Eukaryota</taxon>
        <taxon>Viridiplantae</taxon>
        <taxon>Streptophyta</taxon>
        <taxon>Embryophyta</taxon>
        <taxon>Tracheophyta</taxon>
        <taxon>Spermatophyta</taxon>
        <taxon>Magnoliopsida</taxon>
        <taxon>eudicotyledons</taxon>
        <taxon>Gunneridae</taxon>
        <taxon>Pentapetalae</taxon>
        <taxon>rosids</taxon>
        <taxon>fabids</taxon>
        <taxon>Fabales</taxon>
        <taxon>Fabaceae</taxon>
        <taxon>Papilionoideae</taxon>
        <taxon>50 kb inversion clade</taxon>
        <taxon>NPAAA clade</taxon>
        <taxon>Hologalegina</taxon>
        <taxon>IRL clade</taxon>
        <taxon>Trifolieae</taxon>
        <taxon>Trifolium</taxon>
    </lineage>
</organism>
<proteinExistence type="predicted"/>
<dbReference type="Proteomes" id="UP000265520">
    <property type="component" value="Unassembled WGS sequence"/>
</dbReference>
<protein>
    <submittedName>
        <fullName evidence="2">Uncharacterized protein</fullName>
    </submittedName>
</protein>
<evidence type="ECO:0000313" key="3">
    <source>
        <dbReference type="Proteomes" id="UP000265520"/>
    </source>
</evidence>
<name>A0A392TMY6_9FABA</name>
<dbReference type="EMBL" id="LXQA010607032">
    <property type="protein sequence ID" value="MCI61817.1"/>
    <property type="molecule type" value="Genomic_DNA"/>
</dbReference>
<evidence type="ECO:0000313" key="2">
    <source>
        <dbReference type="EMBL" id="MCI61817.1"/>
    </source>
</evidence>
<reference evidence="2 3" key="1">
    <citation type="journal article" date="2018" name="Front. Plant Sci.">
        <title>Red Clover (Trifolium pratense) and Zigzag Clover (T. medium) - A Picture of Genomic Similarities and Differences.</title>
        <authorList>
            <person name="Dluhosova J."/>
            <person name="Istvanek J."/>
            <person name="Nedelnik J."/>
            <person name="Repkova J."/>
        </authorList>
    </citation>
    <scope>NUCLEOTIDE SEQUENCE [LARGE SCALE GENOMIC DNA]</scope>
    <source>
        <strain evidence="3">cv. 10/8</strain>
        <tissue evidence="2">Leaf</tissue>
    </source>
</reference>
<comment type="caution">
    <text evidence="2">The sequence shown here is derived from an EMBL/GenBank/DDBJ whole genome shotgun (WGS) entry which is preliminary data.</text>
</comment>
<evidence type="ECO:0000256" key="1">
    <source>
        <dbReference type="SAM" id="MobiDB-lite"/>
    </source>
</evidence>
<feature type="non-terminal residue" evidence="2">
    <location>
        <position position="54"/>
    </location>
</feature>
<accession>A0A392TMY6</accession>
<feature type="region of interest" description="Disordered" evidence="1">
    <location>
        <begin position="1"/>
        <end position="36"/>
    </location>
</feature>
<dbReference type="AlphaFoldDB" id="A0A392TMY6"/>